<dbReference type="PROSITE" id="PS50067">
    <property type="entry name" value="KINESIN_MOTOR_2"/>
    <property type="match status" value="1"/>
</dbReference>
<keyword evidence="4 5" id="KW-0505">Motor protein</keyword>
<dbReference type="PROSITE" id="PS00411">
    <property type="entry name" value="KINESIN_MOTOR_1"/>
    <property type="match status" value="1"/>
</dbReference>
<dbReference type="Pfam" id="PF00225">
    <property type="entry name" value="Kinesin"/>
    <property type="match status" value="1"/>
</dbReference>
<dbReference type="PANTHER" id="PTHR24115">
    <property type="entry name" value="KINESIN-RELATED"/>
    <property type="match status" value="1"/>
</dbReference>
<dbReference type="GO" id="GO:0005634">
    <property type="term" value="C:nucleus"/>
    <property type="evidence" value="ECO:0007669"/>
    <property type="project" value="TreeGrafter"/>
</dbReference>
<comment type="similarity">
    <text evidence="5 6">Belongs to the TRAFAC class myosin-kinesin ATPase superfamily. Kinesin family.</text>
</comment>
<dbReference type="GO" id="GO:0016887">
    <property type="term" value="F:ATP hydrolysis activity"/>
    <property type="evidence" value="ECO:0007669"/>
    <property type="project" value="TreeGrafter"/>
</dbReference>
<gene>
    <name evidence="9" type="ORF">K493DRAFT_293788</name>
</gene>
<dbReference type="Gene3D" id="3.40.850.10">
    <property type="entry name" value="Kinesin motor domain"/>
    <property type="match status" value="1"/>
</dbReference>
<dbReference type="SUPFAM" id="SSF52540">
    <property type="entry name" value="P-loop containing nucleoside triphosphate hydrolases"/>
    <property type="match status" value="1"/>
</dbReference>
<keyword evidence="2 5" id="KW-0547">Nucleotide-binding</keyword>
<evidence type="ECO:0000256" key="5">
    <source>
        <dbReference type="PROSITE-ProRule" id="PRU00283"/>
    </source>
</evidence>
<dbReference type="GO" id="GO:0005524">
    <property type="term" value="F:ATP binding"/>
    <property type="evidence" value="ECO:0007669"/>
    <property type="project" value="UniProtKB-UniRule"/>
</dbReference>
<keyword evidence="1 6" id="KW-0493">Microtubule</keyword>
<accession>A0A1Y1WVQ6</accession>
<evidence type="ECO:0000256" key="1">
    <source>
        <dbReference type="ARBA" id="ARBA00022701"/>
    </source>
</evidence>
<reference evidence="9 10" key="1">
    <citation type="submission" date="2016-07" db="EMBL/GenBank/DDBJ databases">
        <title>Pervasive Adenine N6-methylation of Active Genes in Fungi.</title>
        <authorList>
            <consortium name="DOE Joint Genome Institute"/>
            <person name="Mondo S.J."/>
            <person name="Dannebaum R.O."/>
            <person name="Kuo R.C."/>
            <person name="Labutti K."/>
            <person name="Haridas S."/>
            <person name="Kuo A."/>
            <person name="Salamov A."/>
            <person name="Ahrendt S.R."/>
            <person name="Lipzen A."/>
            <person name="Sullivan W."/>
            <person name="Andreopoulos W.B."/>
            <person name="Clum A."/>
            <person name="Lindquist E."/>
            <person name="Daum C."/>
            <person name="Ramamoorthy G.K."/>
            <person name="Gryganskyi A."/>
            <person name="Culley D."/>
            <person name="Magnuson J.K."/>
            <person name="James T.Y."/>
            <person name="O'Malley M.A."/>
            <person name="Stajich J.E."/>
            <person name="Spatafora J.W."/>
            <person name="Visel A."/>
            <person name="Grigoriev I.V."/>
        </authorList>
    </citation>
    <scope>NUCLEOTIDE SEQUENCE [LARGE SCALE GENOMIC DNA]</scope>
    <source>
        <strain evidence="9 10">CBS 931.73</strain>
    </source>
</reference>
<feature type="compositionally biased region" description="Polar residues" evidence="7">
    <location>
        <begin position="1"/>
        <end position="10"/>
    </location>
</feature>
<evidence type="ECO:0000256" key="4">
    <source>
        <dbReference type="ARBA" id="ARBA00023175"/>
    </source>
</evidence>
<dbReference type="PANTHER" id="PTHR24115:SF1008">
    <property type="entry name" value="KINESIN-LIKE PROTEIN SUBITO"/>
    <property type="match status" value="1"/>
</dbReference>
<name>A0A1Y1WVQ6_9FUNG</name>
<sequence>MEVMSPSSILPSRVSRKVQPQSPISNARKSLFTGTSSPGTLVGGKTPYHNRLEKKFNSYDPNREPVKTYLRIRPGPTRNLQTSLPSSYLNLVSDNEVLMAPPTESNAYKVRSGIQERFKFTKVFSEETEQQDFFQETARPLIEQVIEGENALIFAYGVSNSGKTYTIQGSREHPGLLPRSLELILNSIQENQSNDQLRPVRYSEVENFKNHRDFNVTYDESLHSYEKPEQSPDKIACDPDYEYAVWVSYAEIYNEKVYDLLDSSSLADTKRSSLTLKKDRKTGYKYIHGLREFRVNSVEDGYQLLNQGQKNRTVFSTMLNAVSSRSHSIFTIKLIRVPKNAMTEELKIKYSSVSRISLVDLAGAERSKLTQNTGERLKEANNINKSLMVLGQCLVSLRHNQTREHKEVVPFRQSKLTEMFQSSFTGEAKAVMLVNVNPYETSFAETSHVLKFAAVAMDITTVRRTVQKVKVTKLLEMEAQLATPTKPPKRPSFDSDFVSEEDEYESDEEMYIADMVKKYEDILYEIREKWLDAESRCANMETIIREELTNEFASQVKHLESLFSLRLTNESDMNEFKTERKIDIVSRNTMFM</sequence>
<dbReference type="InterPro" id="IPR027417">
    <property type="entry name" value="P-loop_NTPase"/>
</dbReference>
<dbReference type="InterPro" id="IPR027640">
    <property type="entry name" value="Kinesin-like_fam"/>
</dbReference>
<dbReference type="FunCoup" id="A0A1Y1WVQ6">
    <property type="interactions" value="239"/>
</dbReference>
<dbReference type="OrthoDB" id="123929at2759"/>
<keyword evidence="3 5" id="KW-0067">ATP-binding</keyword>
<dbReference type="GO" id="GO:0005871">
    <property type="term" value="C:kinesin complex"/>
    <property type="evidence" value="ECO:0007669"/>
    <property type="project" value="TreeGrafter"/>
</dbReference>
<dbReference type="Proteomes" id="UP000193498">
    <property type="component" value="Unassembled WGS sequence"/>
</dbReference>
<dbReference type="EMBL" id="MCFE01000870">
    <property type="protein sequence ID" value="ORX77542.1"/>
    <property type="molecule type" value="Genomic_DNA"/>
</dbReference>
<evidence type="ECO:0000313" key="10">
    <source>
        <dbReference type="Proteomes" id="UP000193498"/>
    </source>
</evidence>
<evidence type="ECO:0000256" key="2">
    <source>
        <dbReference type="ARBA" id="ARBA00022741"/>
    </source>
</evidence>
<evidence type="ECO:0000313" key="9">
    <source>
        <dbReference type="EMBL" id="ORX77542.1"/>
    </source>
</evidence>
<feature type="region of interest" description="Disordered" evidence="7">
    <location>
        <begin position="1"/>
        <end position="48"/>
    </location>
</feature>
<dbReference type="GO" id="GO:0005874">
    <property type="term" value="C:microtubule"/>
    <property type="evidence" value="ECO:0007669"/>
    <property type="project" value="UniProtKB-KW"/>
</dbReference>
<evidence type="ECO:0000256" key="6">
    <source>
        <dbReference type="RuleBase" id="RU000394"/>
    </source>
</evidence>
<dbReference type="InterPro" id="IPR019821">
    <property type="entry name" value="Kinesin_motor_CS"/>
</dbReference>
<dbReference type="GO" id="GO:0008017">
    <property type="term" value="F:microtubule binding"/>
    <property type="evidence" value="ECO:0007669"/>
    <property type="project" value="InterPro"/>
</dbReference>
<protein>
    <recommendedName>
        <fullName evidence="6">Kinesin-like protein</fullName>
    </recommendedName>
</protein>
<feature type="binding site" evidence="5">
    <location>
        <begin position="157"/>
        <end position="164"/>
    </location>
    <ligand>
        <name>ATP</name>
        <dbReference type="ChEBI" id="CHEBI:30616"/>
    </ligand>
</feature>
<dbReference type="InterPro" id="IPR001752">
    <property type="entry name" value="Kinesin_motor_dom"/>
</dbReference>
<dbReference type="AlphaFoldDB" id="A0A1Y1WVQ6"/>
<dbReference type="GO" id="GO:0003777">
    <property type="term" value="F:microtubule motor activity"/>
    <property type="evidence" value="ECO:0007669"/>
    <property type="project" value="InterPro"/>
</dbReference>
<evidence type="ECO:0000256" key="7">
    <source>
        <dbReference type="SAM" id="MobiDB-lite"/>
    </source>
</evidence>
<comment type="caution">
    <text evidence="9">The sequence shown here is derived from an EMBL/GenBank/DDBJ whole genome shotgun (WGS) entry which is preliminary data.</text>
</comment>
<dbReference type="PRINTS" id="PR00380">
    <property type="entry name" value="KINESINHEAVY"/>
</dbReference>
<proteinExistence type="inferred from homology"/>
<organism evidence="9 10">
    <name type="scientific">Basidiobolus meristosporus CBS 931.73</name>
    <dbReference type="NCBI Taxonomy" id="1314790"/>
    <lineage>
        <taxon>Eukaryota</taxon>
        <taxon>Fungi</taxon>
        <taxon>Fungi incertae sedis</taxon>
        <taxon>Zoopagomycota</taxon>
        <taxon>Entomophthoromycotina</taxon>
        <taxon>Basidiobolomycetes</taxon>
        <taxon>Basidiobolales</taxon>
        <taxon>Basidiobolaceae</taxon>
        <taxon>Basidiobolus</taxon>
    </lineage>
</organism>
<evidence type="ECO:0000259" key="8">
    <source>
        <dbReference type="PROSITE" id="PS50067"/>
    </source>
</evidence>
<dbReference type="STRING" id="1314790.A0A1Y1WVQ6"/>
<feature type="compositionally biased region" description="Polar residues" evidence="7">
    <location>
        <begin position="18"/>
        <end position="39"/>
    </location>
</feature>
<dbReference type="InterPro" id="IPR036961">
    <property type="entry name" value="Kinesin_motor_dom_sf"/>
</dbReference>
<feature type="non-terminal residue" evidence="9">
    <location>
        <position position="592"/>
    </location>
</feature>
<keyword evidence="10" id="KW-1185">Reference proteome</keyword>
<dbReference type="InParanoid" id="A0A1Y1WVQ6"/>
<feature type="domain" description="Kinesin motor" evidence="8">
    <location>
        <begin position="65"/>
        <end position="459"/>
    </location>
</feature>
<dbReference type="GO" id="GO:0007018">
    <property type="term" value="P:microtubule-based movement"/>
    <property type="evidence" value="ECO:0007669"/>
    <property type="project" value="InterPro"/>
</dbReference>
<evidence type="ECO:0000256" key="3">
    <source>
        <dbReference type="ARBA" id="ARBA00022840"/>
    </source>
</evidence>
<dbReference type="SMART" id="SM00129">
    <property type="entry name" value="KISc"/>
    <property type="match status" value="1"/>
</dbReference>